<dbReference type="AlphaFoldDB" id="A0A316F3Q1"/>
<accession>A0A316F3Q1</accession>
<gene>
    <name evidence="1" type="ORF">C8D97_1323</name>
</gene>
<name>A0A316F3Q1_9GAMM</name>
<proteinExistence type="predicted"/>
<evidence type="ECO:0000313" key="2">
    <source>
        <dbReference type="Proteomes" id="UP000245790"/>
    </source>
</evidence>
<evidence type="ECO:0000313" key="1">
    <source>
        <dbReference type="EMBL" id="PWK39587.1"/>
    </source>
</evidence>
<dbReference type="RefSeq" id="WP_210204999.1">
    <property type="nucleotide sequence ID" value="NZ_QGGU01000032.1"/>
</dbReference>
<protein>
    <submittedName>
        <fullName evidence="1">Uncharacterized protein</fullName>
    </submittedName>
</protein>
<dbReference type="PROSITE" id="PS51257">
    <property type="entry name" value="PROKAR_LIPOPROTEIN"/>
    <property type="match status" value="1"/>
</dbReference>
<comment type="caution">
    <text evidence="1">The sequence shown here is derived from an EMBL/GenBank/DDBJ whole genome shotgun (WGS) entry which is preliminary data.</text>
</comment>
<sequence>MKRNLIAIAISLSLLSACQTEIEAELEKHGVSYDGVPEKPLAYIRSLPLEQQVKVLKLRKRVLQNLVFVEDGGFVMGDIIEEVP</sequence>
<organism evidence="1 2">
    <name type="scientific">Pleionea mediterranea</name>
    <dbReference type="NCBI Taxonomy" id="523701"/>
    <lineage>
        <taxon>Bacteria</taxon>
        <taxon>Pseudomonadati</taxon>
        <taxon>Pseudomonadota</taxon>
        <taxon>Gammaproteobacteria</taxon>
        <taxon>Oceanospirillales</taxon>
        <taxon>Pleioneaceae</taxon>
        <taxon>Pleionea</taxon>
    </lineage>
</organism>
<reference evidence="1 2" key="1">
    <citation type="submission" date="2018-05" db="EMBL/GenBank/DDBJ databases">
        <title>Genomic Encyclopedia of Type Strains, Phase IV (KMG-IV): sequencing the most valuable type-strain genomes for metagenomic binning, comparative biology and taxonomic classification.</title>
        <authorList>
            <person name="Goeker M."/>
        </authorList>
    </citation>
    <scope>NUCLEOTIDE SEQUENCE [LARGE SCALE GENOMIC DNA]</scope>
    <source>
        <strain evidence="1 2">DSM 25350</strain>
    </source>
</reference>
<dbReference type="Proteomes" id="UP000245790">
    <property type="component" value="Unassembled WGS sequence"/>
</dbReference>
<dbReference type="EMBL" id="QGGU01000032">
    <property type="protein sequence ID" value="PWK39587.1"/>
    <property type="molecule type" value="Genomic_DNA"/>
</dbReference>
<keyword evidence="2" id="KW-1185">Reference proteome</keyword>
<feature type="non-terminal residue" evidence="1">
    <location>
        <position position="84"/>
    </location>
</feature>